<name>A0A418WF18_9PROT</name>
<organism evidence="3 4">
    <name type="scientific">Oleomonas cavernae</name>
    <dbReference type="NCBI Taxonomy" id="2320859"/>
    <lineage>
        <taxon>Bacteria</taxon>
        <taxon>Pseudomonadati</taxon>
        <taxon>Pseudomonadota</taxon>
        <taxon>Alphaproteobacteria</taxon>
        <taxon>Acetobacterales</taxon>
        <taxon>Acetobacteraceae</taxon>
        <taxon>Oleomonas</taxon>
    </lineage>
</organism>
<dbReference type="InterPro" id="IPR001387">
    <property type="entry name" value="Cro/C1-type_HTH"/>
</dbReference>
<dbReference type="PROSITE" id="PS50943">
    <property type="entry name" value="HTH_CROC1"/>
    <property type="match status" value="1"/>
</dbReference>
<gene>
    <name evidence="3" type="ORF">D3874_17765</name>
</gene>
<reference evidence="3 4" key="1">
    <citation type="submission" date="2018-09" db="EMBL/GenBank/DDBJ databases">
        <authorList>
            <person name="Zhu H."/>
        </authorList>
    </citation>
    <scope>NUCLEOTIDE SEQUENCE [LARGE SCALE GENOMIC DNA]</scope>
    <source>
        <strain evidence="3 4">K1W22B-8</strain>
    </source>
</reference>
<sequence length="87" mass="9298">MKATVTDRLYTDGRQAGDLAGGYQGPSRPQPPTPSQAKGWSLEECAYEAGLHRTSVGDLEREARYPSISIIGKLAGALRVKAGQPLE</sequence>
<protein>
    <submittedName>
        <fullName evidence="3">XRE family transcriptional regulator</fullName>
    </submittedName>
</protein>
<evidence type="ECO:0000259" key="2">
    <source>
        <dbReference type="PROSITE" id="PS50943"/>
    </source>
</evidence>
<evidence type="ECO:0000313" key="3">
    <source>
        <dbReference type="EMBL" id="RJF88615.1"/>
    </source>
</evidence>
<accession>A0A418WF18</accession>
<dbReference type="GO" id="GO:0003677">
    <property type="term" value="F:DNA binding"/>
    <property type="evidence" value="ECO:0007669"/>
    <property type="project" value="InterPro"/>
</dbReference>
<evidence type="ECO:0000256" key="1">
    <source>
        <dbReference type="SAM" id="MobiDB-lite"/>
    </source>
</evidence>
<dbReference type="Proteomes" id="UP000284605">
    <property type="component" value="Unassembled WGS sequence"/>
</dbReference>
<dbReference type="InterPro" id="IPR010982">
    <property type="entry name" value="Lambda_DNA-bd_dom_sf"/>
</dbReference>
<dbReference type="AlphaFoldDB" id="A0A418WF18"/>
<proteinExistence type="predicted"/>
<feature type="region of interest" description="Disordered" evidence="1">
    <location>
        <begin position="1"/>
        <end position="38"/>
    </location>
</feature>
<feature type="domain" description="HTH cro/C1-type" evidence="2">
    <location>
        <begin position="36"/>
        <end position="86"/>
    </location>
</feature>
<keyword evidence="4" id="KW-1185">Reference proteome</keyword>
<dbReference type="EMBL" id="QYUK01000011">
    <property type="protein sequence ID" value="RJF88615.1"/>
    <property type="molecule type" value="Genomic_DNA"/>
</dbReference>
<dbReference type="CDD" id="cd00093">
    <property type="entry name" value="HTH_XRE"/>
    <property type="match status" value="1"/>
</dbReference>
<dbReference type="SUPFAM" id="SSF47413">
    <property type="entry name" value="lambda repressor-like DNA-binding domains"/>
    <property type="match status" value="1"/>
</dbReference>
<dbReference type="Pfam" id="PF01381">
    <property type="entry name" value="HTH_3"/>
    <property type="match status" value="1"/>
</dbReference>
<comment type="caution">
    <text evidence="3">The sequence shown here is derived from an EMBL/GenBank/DDBJ whole genome shotgun (WGS) entry which is preliminary data.</text>
</comment>
<evidence type="ECO:0000313" key="4">
    <source>
        <dbReference type="Proteomes" id="UP000284605"/>
    </source>
</evidence>
<dbReference type="Gene3D" id="1.10.260.40">
    <property type="entry name" value="lambda repressor-like DNA-binding domains"/>
    <property type="match status" value="1"/>
</dbReference>